<organism evidence="1 2">
    <name type="scientific">Pseudidiomarina atlantica</name>
    <dbReference type="NCBI Taxonomy" id="1517416"/>
    <lineage>
        <taxon>Bacteria</taxon>
        <taxon>Pseudomonadati</taxon>
        <taxon>Pseudomonadota</taxon>
        <taxon>Gammaproteobacteria</taxon>
        <taxon>Alteromonadales</taxon>
        <taxon>Idiomarinaceae</taxon>
        <taxon>Pseudidiomarina</taxon>
    </lineage>
</organism>
<dbReference type="Proteomes" id="UP000053718">
    <property type="component" value="Unassembled WGS sequence"/>
</dbReference>
<dbReference type="AlphaFoldDB" id="A0A094J730"/>
<keyword evidence="2" id="KW-1185">Reference proteome</keyword>
<name>A0A094J730_9GAMM</name>
<gene>
    <name evidence="1" type="ORF">IDAT_08675</name>
</gene>
<comment type="caution">
    <text evidence="1">The sequence shown here is derived from an EMBL/GenBank/DDBJ whole genome shotgun (WGS) entry which is preliminary data.</text>
</comment>
<dbReference type="STRING" id="1517416.IDAT_08675"/>
<dbReference type="EMBL" id="JPIN01000008">
    <property type="protein sequence ID" value="KFZ28376.1"/>
    <property type="molecule type" value="Genomic_DNA"/>
</dbReference>
<protein>
    <submittedName>
        <fullName evidence="1">Uncharacterized protein</fullName>
    </submittedName>
</protein>
<evidence type="ECO:0000313" key="1">
    <source>
        <dbReference type="EMBL" id="KFZ28376.1"/>
    </source>
</evidence>
<dbReference type="eggNOG" id="ENOG502Z8C7">
    <property type="taxonomic scope" value="Bacteria"/>
</dbReference>
<accession>A0A094J730</accession>
<sequence length="678" mass="70728">MQRQQGAATVLILLLVGLAVVASVLIGLRQISTAQDKAVALHAQSQAQMKAWRGAELLYRYFQQIAVTEGATWDAIEADLLNAISTTNASEGDILNGDPAAFIRAVATPDPAIDEHYVTVDVVATSGAGGPAQATSTLRLVYLLASVGGTPGGAPALPAVINFNRNLELRGNIDVIAPEDEPYVINVRGDLTTRGNSISGIDTINADGSIEIGSGSRFNKLNANGDIKLTGSVSGEQNLSALGDICLTGGASANGEVKANGSVTGSGGVQFGNITALGESDNLLHTLLCSPINVDYQGDKYAVDLMGNSSAQSVKAGASVKLNSGTIGSLQAEGDLVTTNWGGNVQGSIGGTFHNGGNPANDARINIQPGLDIGVEPLDPIIIETGAFNAYQYESEANYIFRYLNNQLRVEVKNVSGIPDGLYYLGDNTSVNGPKRDRLCVQGNCNGDSYPFCVGFSDWNGCFSYNRQQERLDINGRGMAPGVVMIEGNLKIGNGTYFNTFIITGNVETAGQHKNYAPNYAGYDGEIDNVTYAPRGICANAYVEHHPQQFCKADGSFDAEASNGIGNYTYMVGSEVSGNYNGGNIDFGASTENFGNVLAGNEFNSAGSSTIYGFISALAQGDETFNRMGGSTTIDVEGLPPTFDPFGGGTGPGNGNGGNGSTGGAVLDRVVLLWSRYL</sequence>
<evidence type="ECO:0000313" key="2">
    <source>
        <dbReference type="Proteomes" id="UP000053718"/>
    </source>
</evidence>
<proteinExistence type="predicted"/>
<reference evidence="1 2" key="1">
    <citation type="submission" date="2014-06" db="EMBL/GenBank/DDBJ databases">
        <title>Draft genome sequence of Idiomarina sp. MCCC 1A10513.</title>
        <authorList>
            <person name="Du J."/>
            <person name="Lai Q."/>
            <person name="Shao Z."/>
        </authorList>
    </citation>
    <scope>NUCLEOTIDE SEQUENCE [LARGE SCALE GENOMIC DNA]</scope>
    <source>
        <strain evidence="1 2">MCCC 1A10513</strain>
    </source>
</reference>